<dbReference type="CDD" id="cd00180">
    <property type="entry name" value="PKc"/>
    <property type="match status" value="1"/>
</dbReference>
<protein>
    <recommendedName>
        <fullName evidence="1">Protein kinase domain-containing protein</fullName>
    </recommendedName>
</protein>
<dbReference type="PANTHER" id="PTHR44167">
    <property type="entry name" value="OVARIAN-SPECIFIC SERINE/THREONINE-PROTEIN KINASE LOK-RELATED"/>
    <property type="match status" value="1"/>
</dbReference>
<sequence>MCSTWNAQTMFSEVQIFHLFSKTSMKRKLKKMLEVNEVIDNRFKLLSKLGAGEFGSVWKVEDVEDGKEKALKMCPKDDPSYLKELKFLNNASHVKGVSKLLFNFHFQRWSCLVLSLEGESFDQIMQRSKNPGVSTANLRRIMYNLGQTLVEIHNLGFIHRDLHAQNILVTVMGEICALKIVDFGVCLRYLDYIGNELNQENNNNVNFITSRHSSLQSMQHGYHTPQDDWISLIYILIHYNGVRFRDDIFDMMGDKMNFGNNPHSLLRPDLHWLADCYQLLQLPEVDFQKVLEIIDGDESDFDVKSPIEFEMVDGVIKFN</sequence>
<accession>A0AAE9CSN4</accession>
<gene>
    <name evidence="2" type="ORF">L3Y34_010459</name>
</gene>
<evidence type="ECO:0000313" key="3">
    <source>
        <dbReference type="Proteomes" id="UP000827892"/>
    </source>
</evidence>
<dbReference type="GO" id="GO:0005524">
    <property type="term" value="F:ATP binding"/>
    <property type="evidence" value="ECO:0007669"/>
    <property type="project" value="InterPro"/>
</dbReference>
<dbReference type="Gene3D" id="1.10.510.10">
    <property type="entry name" value="Transferase(Phosphotransferase) domain 1"/>
    <property type="match status" value="1"/>
</dbReference>
<dbReference type="AlphaFoldDB" id="A0AAE9CSN4"/>
<dbReference type="InterPro" id="IPR000719">
    <property type="entry name" value="Prot_kinase_dom"/>
</dbReference>
<dbReference type="EMBL" id="CP090896">
    <property type="protein sequence ID" value="ULT79880.1"/>
    <property type="molecule type" value="Genomic_DNA"/>
</dbReference>
<organism evidence="2 3">
    <name type="scientific">Caenorhabditis briggsae</name>
    <dbReference type="NCBI Taxonomy" id="6238"/>
    <lineage>
        <taxon>Eukaryota</taxon>
        <taxon>Metazoa</taxon>
        <taxon>Ecdysozoa</taxon>
        <taxon>Nematoda</taxon>
        <taxon>Chromadorea</taxon>
        <taxon>Rhabditida</taxon>
        <taxon>Rhabditina</taxon>
        <taxon>Rhabditomorpha</taxon>
        <taxon>Rhabditoidea</taxon>
        <taxon>Rhabditidae</taxon>
        <taxon>Peloderinae</taxon>
        <taxon>Caenorhabditis</taxon>
    </lineage>
</organism>
<dbReference type="Proteomes" id="UP000827892">
    <property type="component" value="Chromosome X"/>
</dbReference>
<feature type="domain" description="Protein kinase" evidence="1">
    <location>
        <begin position="43"/>
        <end position="319"/>
    </location>
</feature>
<dbReference type="GO" id="GO:0004672">
    <property type="term" value="F:protein kinase activity"/>
    <property type="evidence" value="ECO:0007669"/>
    <property type="project" value="InterPro"/>
</dbReference>
<dbReference type="InterPro" id="IPR011009">
    <property type="entry name" value="Kinase-like_dom_sf"/>
</dbReference>
<dbReference type="SUPFAM" id="SSF56112">
    <property type="entry name" value="Protein kinase-like (PK-like)"/>
    <property type="match status" value="1"/>
</dbReference>
<name>A0AAE9CSN4_CAEBR</name>
<dbReference type="PANTHER" id="PTHR44167:SF24">
    <property type="entry name" value="SERINE_THREONINE-PROTEIN KINASE CHK2"/>
    <property type="match status" value="1"/>
</dbReference>
<dbReference type="Pfam" id="PF00069">
    <property type="entry name" value="Pkinase"/>
    <property type="match status" value="1"/>
</dbReference>
<reference evidence="2 3" key="1">
    <citation type="submission" date="2022-05" db="EMBL/GenBank/DDBJ databases">
        <title>Chromosome-level reference genomes for two strains of Caenorhabditis briggsae: an improved platform for comparative genomics.</title>
        <authorList>
            <person name="Stevens L."/>
            <person name="Andersen E.C."/>
        </authorList>
    </citation>
    <scope>NUCLEOTIDE SEQUENCE [LARGE SCALE GENOMIC DNA]</scope>
    <source>
        <strain evidence="2">QX1410_ONT</strain>
        <tissue evidence="2">Whole-organism</tissue>
    </source>
</reference>
<evidence type="ECO:0000259" key="1">
    <source>
        <dbReference type="PROSITE" id="PS50011"/>
    </source>
</evidence>
<dbReference type="PROSITE" id="PS50011">
    <property type="entry name" value="PROTEIN_KINASE_DOM"/>
    <property type="match status" value="1"/>
</dbReference>
<proteinExistence type="predicted"/>
<dbReference type="FunFam" id="3.30.200.20:FF:001387">
    <property type="entry name" value="Protein CBG16237"/>
    <property type="match status" value="1"/>
</dbReference>
<evidence type="ECO:0000313" key="2">
    <source>
        <dbReference type="EMBL" id="ULT79880.1"/>
    </source>
</evidence>